<dbReference type="Pfam" id="PF06224">
    <property type="entry name" value="AlkZ-like"/>
    <property type="match status" value="1"/>
</dbReference>
<evidence type="ECO:0000313" key="1">
    <source>
        <dbReference type="EMBL" id="MBR1135681.1"/>
    </source>
</evidence>
<proteinExistence type="predicted"/>
<sequence length="390" mass="44509">MPAPSSHHQLSATAARRLWLRAQRLDAEAPFGAGPAAVAAAVAHLGYVQIDTINVIERCHHHILFSRIPAYRRAELRQAQSADKTVFEYWTHALSYVPVQDFRYFVPAMRRYRREGHGWFKTVKPEDTRKVMRLVRQGGALTIRDIDDDVLREKDHAWASRKPSKRALQLGFYEGVLTVSGRDGMLKTYDLTTRHFGWERLPKGASEREIATYLLDRGLRAQGVVSLDSLCHLNAARKSDVRRVIDGRVRRGELVPVALEGAGRQEHWATPGALAEVIEISPERVHILSPFDPLIIQRKRTQAIFGYDHRFEAYVPKDRRLFGYFALPVLVGEEIVAALDLKTDRQNGRLLMQQWSWVGGGKSARGAGRKDLKRRIEDELHRFQKFQLGD</sequence>
<dbReference type="InterPro" id="IPR009351">
    <property type="entry name" value="AlkZ-like"/>
</dbReference>
<comment type="caution">
    <text evidence="1">The sequence shown here is derived from an EMBL/GenBank/DDBJ whole genome shotgun (WGS) entry which is preliminary data.</text>
</comment>
<protein>
    <submittedName>
        <fullName evidence="1">AlkZ family DNA glycosylase</fullName>
    </submittedName>
</protein>
<dbReference type="Proteomes" id="UP001314635">
    <property type="component" value="Unassembled WGS sequence"/>
</dbReference>
<dbReference type="PANTHER" id="PTHR30528">
    <property type="entry name" value="CYTOPLASMIC PROTEIN"/>
    <property type="match status" value="1"/>
</dbReference>
<reference evidence="2" key="1">
    <citation type="journal article" date="2021" name="ISME J.">
        <title>Evolutionary origin and ecological implication of a unique nif island in free-living Bradyrhizobium lineages.</title>
        <authorList>
            <person name="Tao J."/>
        </authorList>
    </citation>
    <scope>NUCLEOTIDE SEQUENCE [LARGE SCALE GENOMIC DNA]</scope>
    <source>
        <strain evidence="2">SZCCT0094</strain>
    </source>
</reference>
<accession>A0ABS5G322</accession>
<dbReference type="EMBL" id="JAFCLK010000006">
    <property type="protein sequence ID" value="MBR1135681.1"/>
    <property type="molecule type" value="Genomic_DNA"/>
</dbReference>
<name>A0ABS5G322_9BRAD</name>
<dbReference type="RefSeq" id="WP_172235508.1">
    <property type="nucleotide sequence ID" value="NZ_JABFDP010000002.1"/>
</dbReference>
<evidence type="ECO:0000313" key="2">
    <source>
        <dbReference type="Proteomes" id="UP001314635"/>
    </source>
</evidence>
<organism evidence="1 2">
    <name type="scientific">Bradyrhizobium denitrificans</name>
    <dbReference type="NCBI Taxonomy" id="2734912"/>
    <lineage>
        <taxon>Bacteria</taxon>
        <taxon>Pseudomonadati</taxon>
        <taxon>Pseudomonadota</taxon>
        <taxon>Alphaproteobacteria</taxon>
        <taxon>Hyphomicrobiales</taxon>
        <taxon>Nitrobacteraceae</taxon>
        <taxon>Bradyrhizobium</taxon>
    </lineage>
</organism>
<gene>
    <name evidence="1" type="ORF">JQ619_07885</name>
</gene>
<keyword evidence="2" id="KW-1185">Reference proteome</keyword>
<dbReference type="PANTHER" id="PTHR30528:SF0">
    <property type="entry name" value="CYTOPLASMIC PROTEIN"/>
    <property type="match status" value="1"/>
</dbReference>